<organism evidence="1 2">
    <name type="scientific">Megalurothrips usitatus</name>
    <name type="common">bean blossom thrips</name>
    <dbReference type="NCBI Taxonomy" id="439358"/>
    <lineage>
        <taxon>Eukaryota</taxon>
        <taxon>Metazoa</taxon>
        <taxon>Ecdysozoa</taxon>
        <taxon>Arthropoda</taxon>
        <taxon>Hexapoda</taxon>
        <taxon>Insecta</taxon>
        <taxon>Pterygota</taxon>
        <taxon>Neoptera</taxon>
        <taxon>Paraneoptera</taxon>
        <taxon>Thysanoptera</taxon>
        <taxon>Terebrantia</taxon>
        <taxon>Thripoidea</taxon>
        <taxon>Thripidae</taxon>
        <taxon>Megalurothrips</taxon>
    </lineage>
</organism>
<evidence type="ECO:0008006" key="3">
    <source>
        <dbReference type="Google" id="ProtNLM"/>
    </source>
</evidence>
<sequence length="450" mass="50869">MGSNPFIGQFRQLAEEPAEGARLEFQLTSRARHGPVPGDRYTGTEVHAVLNVGDQLPGEPRHLTVWKAGDHSPSQISVLSPLMEPFQYPLLYPEGTLGWQVGRLDNAGKKLSLYNYARCLLLSEPRFSELGRLSQAWEVEMFARYEEEKLLYISNCQKEGGGMRVGPQDEVADAVRNPPQQLKELLRDIRSGALFGPTAYILYVIEMQMRGLPHAHIAIRVEDGGPVQGRDVDGVVRADIPGPEEAGGRLRELVLKHMIHGPCEGRSCWDAKERRCSKFYPKPAGTSTYTDEKGFVHYKRSHSNTARKGNRLVHDGWVVPWNAALLLKYDAHINLEISSTRRVIKYLFKYMTKGGSHQYMCVVPLHEQQDEPNEYARRRMIGASDACWRLLDFHLTVSEPSVTMLPVHLEGQHNVVFRPGREEDAIESSSSLLLLYLNRPPNQVFDSLTY</sequence>
<name>A0AAV7XZE3_9NEOP</name>
<keyword evidence="2" id="KW-1185">Reference proteome</keyword>
<gene>
    <name evidence="1" type="ORF">ONE63_005138</name>
</gene>
<reference evidence="1" key="1">
    <citation type="submission" date="2022-12" db="EMBL/GenBank/DDBJ databases">
        <title>Chromosome-level genome assembly of the bean flower thrips Megalurothrips usitatus.</title>
        <authorList>
            <person name="Ma L."/>
            <person name="Liu Q."/>
            <person name="Li H."/>
            <person name="Cai W."/>
        </authorList>
    </citation>
    <scope>NUCLEOTIDE SEQUENCE</scope>
    <source>
        <strain evidence="1">Cailab_2022a</strain>
    </source>
</reference>
<dbReference type="AlphaFoldDB" id="A0AAV7XZE3"/>
<comment type="caution">
    <text evidence="1">The sequence shown here is derived from an EMBL/GenBank/DDBJ whole genome shotgun (WGS) entry which is preliminary data.</text>
</comment>
<protein>
    <recommendedName>
        <fullName evidence="3">Helitron helicase-like domain-containing protein</fullName>
    </recommendedName>
</protein>
<dbReference type="PANTHER" id="PTHR10492:SF57">
    <property type="entry name" value="ATP-DEPENDENT DNA HELICASE"/>
    <property type="match status" value="1"/>
</dbReference>
<evidence type="ECO:0000313" key="1">
    <source>
        <dbReference type="EMBL" id="KAJ1530211.1"/>
    </source>
</evidence>
<accession>A0AAV7XZE3</accession>
<dbReference type="PANTHER" id="PTHR10492">
    <property type="match status" value="1"/>
</dbReference>
<evidence type="ECO:0000313" key="2">
    <source>
        <dbReference type="Proteomes" id="UP001075354"/>
    </source>
</evidence>
<proteinExistence type="predicted"/>
<dbReference type="EMBL" id="JAPTSV010000002">
    <property type="protein sequence ID" value="KAJ1530211.1"/>
    <property type="molecule type" value="Genomic_DNA"/>
</dbReference>
<dbReference type="Proteomes" id="UP001075354">
    <property type="component" value="Chromosome 2"/>
</dbReference>